<evidence type="ECO:0000313" key="1">
    <source>
        <dbReference type="EMBL" id="SMF98730.1"/>
    </source>
</evidence>
<dbReference type="EMBL" id="FXAN01000034">
    <property type="protein sequence ID" value="SMF98730.1"/>
    <property type="molecule type" value="Genomic_DNA"/>
</dbReference>
<gene>
    <name evidence="1" type="ORF">BSIN_2016</name>
</gene>
<dbReference type="AlphaFoldDB" id="A0A238H0I6"/>
<evidence type="ECO:0000313" key="2">
    <source>
        <dbReference type="Proteomes" id="UP000198460"/>
    </source>
</evidence>
<dbReference type="Proteomes" id="UP000198460">
    <property type="component" value="Unassembled WGS sequence"/>
</dbReference>
<protein>
    <submittedName>
        <fullName evidence="1">Uncharacterized protein</fullName>
    </submittedName>
</protein>
<proteinExistence type="predicted"/>
<accession>A0A238H0I6</accession>
<name>A0A238H0I6_9BURK</name>
<reference evidence="1 2" key="1">
    <citation type="submission" date="2017-04" db="EMBL/GenBank/DDBJ databases">
        <authorList>
            <person name="Afonso C.L."/>
            <person name="Miller P.J."/>
            <person name="Scott M.A."/>
            <person name="Spackman E."/>
            <person name="Goraichik I."/>
            <person name="Dimitrov K.M."/>
            <person name="Suarez D.L."/>
            <person name="Swayne D.E."/>
        </authorList>
    </citation>
    <scope>NUCLEOTIDE SEQUENCE [LARGE SCALE GENOMIC DNA]</scope>
    <source>
        <strain evidence="1">LMG 28154</strain>
    </source>
</reference>
<organism evidence="1 2">
    <name type="scientific">Burkholderia singularis</name>
    <dbReference type="NCBI Taxonomy" id="1503053"/>
    <lineage>
        <taxon>Bacteria</taxon>
        <taxon>Pseudomonadati</taxon>
        <taxon>Pseudomonadota</taxon>
        <taxon>Betaproteobacteria</taxon>
        <taxon>Burkholderiales</taxon>
        <taxon>Burkholderiaceae</taxon>
        <taxon>Burkholderia</taxon>
        <taxon>pseudomallei group</taxon>
    </lineage>
</organism>
<sequence length="42" mass="5278">MIYLNTFLMRMVSAWRHWAWEKRPIAVAWSESIRKRKRIPFD</sequence>